<reference evidence="3 4" key="1">
    <citation type="journal article" date="2018" name="Biotechnol. Biofuels">
        <title>Integrative visual omics of the white-rot fungus Polyporus brumalis exposes the biotechnological potential of its oxidative enzymes for delignifying raw plant biomass.</title>
        <authorList>
            <person name="Miyauchi S."/>
            <person name="Rancon A."/>
            <person name="Drula E."/>
            <person name="Hage H."/>
            <person name="Chaduli D."/>
            <person name="Favel A."/>
            <person name="Grisel S."/>
            <person name="Henrissat B."/>
            <person name="Herpoel-Gimbert I."/>
            <person name="Ruiz-Duenas F.J."/>
            <person name="Chevret D."/>
            <person name="Hainaut M."/>
            <person name="Lin J."/>
            <person name="Wang M."/>
            <person name="Pangilinan J."/>
            <person name="Lipzen A."/>
            <person name="Lesage-Meessen L."/>
            <person name="Navarro D."/>
            <person name="Riley R."/>
            <person name="Grigoriev I.V."/>
            <person name="Zhou S."/>
            <person name="Raouche S."/>
            <person name="Rosso M.N."/>
        </authorList>
    </citation>
    <scope>NUCLEOTIDE SEQUENCE [LARGE SCALE GENOMIC DNA]</scope>
    <source>
        <strain evidence="3 4">BRFM 1820</strain>
    </source>
</reference>
<proteinExistence type="predicted"/>
<gene>
    <name evidence="3" type="ORF">OH76DRAFT_419721</name>
</gene>
<dbReference type="EMBL" id="KZ857380">
    <property type="protein sequence ID" value="RDX56810.1"/>
    <property type="molecule type" value="Genomic_DNA"/>
</dbReference>
<sequence length="953" mass="106275">METARRRLMQNQPLGTEGFTTAPSSPRSTIPLPRRNATPAQTTSHQSPTQPQHRPGASVASSPPGPSTSIPLAAGSAVAPIARAASPARTGEKLSTPYLTCKQWDVQDMVKTHRNFRPVRRVSALAPPAELLRELAEYEKSGLPLIIEDWHKHPGWKKELLGIDWLLANVGDKEIPVRNVHNRKDTTMKMSRFVEVSRAQDVHHVSGESERYYWKDGECPSQWKDWLQGVLPAPILPGSRDDLLRHLLPSESVETLLCYLGVGDTYTPAHKDLCASSGHNLMCFSEDDGSSFWFMTASDAAPQVAEYFQKELGQELDWETHVTTVDEWGRADFNVYVAEQKVGDLVLVPPRSVHQVVNRGGLAMKLSWSRMAPTNLKTALWSELPIYRRVCRPEQYRVKTVLYRSLLHYADELRSALGEGAKASNKSTRSGLVEYGSSIDSHEDDENPFVQPPQTNEQLAIELWRLVHLFDDVLKQEHASCHDELEHITRSETSSRWSLSANDTGRKHTRIAPPSPAPEHESDRKSSYNLACDFCGADIFQSFFECQRCRAEDDEEAQIGDGLLVCPACYVEGRTCSCDDMHPRQCRPFDVLLQDRNEAASLLSRAPLPINKRGGEATSPLLEKHLKGRDTIRVFEAACALRDMKNNTTVEKSNITRRCRISVTSLENHYMPIISGLRCSMCHSAKCYIHLLSAGTHCAEALLASRVSDAFYHEVHKNNAAGTRQRPPTLYDVRGPDVQERLVVAAKSFPRCKPGHSKLQLGWYDNEFQVADPILDTEISHPVEPSSQSTNREESPLTPISSPAKESDSSPISVPNASRQAEQSMPFEKDDDSVISINSDSDDDQHDAPVTRSSSLAKRKVNRAYVELKSVASLRRTSSPASIDLEPRCKKRRLEKGNQEAEASTSNRPAGPLMVFACIPFRVAAYCAHSALVDQGQANWKETVGAHTRVLWL</sequence>
<dbReference type="STRING" id="139420.A0A371DW88"/>
<evidence type="ECO:0000259" key="2">
    <source>
        <dbReference type="PROSITE" id="PS51184"/>
    </source>
</evidence>
<dbReference type="Proteomes" id="UP000256964">
    <property type="component" value="Unassembled WGS sequence"/>
</dbReference>
<dbReference type="Pfam" id="PF02373">
    <property type="entry name" value="JmjC"/>
    <property type="match status" value="1"/>
</dbReference>
<feature type="compositionally biased region" description="Low complexity" evidence="1">
    <location>
        <begin position="38"/>
        <end position="62"/>
    </location>
</feature>
<dbReference type="InterPro" id="IPR003347">
    <property type="entry name" value="JmjC_dom"/>
</dbReference>
<dbReference type="Gene3D" id="2.60.120.650">
    <property type="entry name" value="Cupin"/>
    <property type="match status" value="1"/>
</dbReference>
<dbReference type="OrthoDB" id="298344at2759"/>
<feature type="region of interest" description="Disordered" evidence="1">
    <location>
        <begin position="492"/>
        <end position="523"/>
    </location>
</feature>
<accession>A0A371DW88</accession>
<dbReference type="PROSITE" id="PS51184">
    <property type="entry name" value="JMJC"/>
    <property type="match status" value="1"/>
</dbReference>
<evidence type="ECO:0000313" key="4">
    <source>
        <dbReference type="Proteomes" id="UP000256964"/>
    </source>
</evidence>
<protein>
    <recommendedName>
        <fullName evidence="2">JmjC domain-containing protein</fullName>
    </recommendedName>
</protein>
<dbReference type="AlphaFoldDB" id="A0A371DW88"/>
<name>A0A371DW88_9APHY</name>
<feature type="compositionally biased region" description="Polar residues" evidence="1">
    <location>
        <begin position="492"/>
        <end position="503"/>
    </location>
</feature>
<feature type="region of interest" description="Disordered" evidence="1">
    <location>
        <begin position="780"/>
        <end position="855"/>
    </location>
</feature>
<evidence type="ECO:0000256" key="1">
    <source>
        <dbReference type="SAM" id="MobiDB-lite"/>
    </source>
</evidence>
<dbReference type="SUPFAM" id="SSF51197">
    <property type="entry name" value="Clavaminate synthase-like"/>
    <property type="match status" value="1"/>
</dbReference>
<feature type="compositionally biased region" description="Polar residues" evidence="1">
    <location>
        <begin position="809"/>
        <end position="823"/>
    </location>
</feature>
<keyword evidence="4" id="KW-1185">Reference proteome</keyword>
<organism evidence="3 4">
    <name type="scientific">Lentinus brumalis</name>
    <dbReference type="NCBI Taxonomy" id="2498619"/>
    <lineage>
        <taxon>Eukaryota</taxon>
        <taxon>Fungi</taxon>
        <taxon>Dikarya</taxon>
        <taxon>Basidiomycota</taxon>
        <taxon>Agaricomycotina</taxon>
        <taxon>Agaricomycetes</taxon>
        <taxon>Polyporales</taxon>
        <taxon>Polyporaceae</taxon>
        <taxon>Lentinus</taxon>
    </lineage>
</organism>
<dbReference type="SMART" id="SM00558">
    <property type="entry name" value="JmjC"/>
    <property type="match status" value="1"/>
</dbReference>
<feature type="region of interest" description="Disordered" evidence="1">
    <location>
        <begin position="1"/>
        <end position="72"/>
    </location>
</feature>
<feature type="domain" description="JmjC" evidence="2">
    <location>
        <begin position="220"/>
        <end position="387"/>
    </location>
</feature>
<feature type="compositionally biased region" description="Polar residues" evidence="1">
    <location>
        <begin position="9"/>
        <end position="28"/>
    </location>
</feature>
<evidence type="ECO:0000313" key="3">
    <source>
        <dbReference type="EMBL" id="RDX56810.1"/>
    </source>
</evidence>